<comment type="caution">
    <text evidence="3">The sequence shown here is derived from an EMBL/GenBank/DDBJ whole genome shotgun (WGS) entry which is preliminary data.</text>
</comment>
<sequence length="490" mass="52027">MSDSKSPKAFTLVELLIYISIFSVVSGLMVGIITSILRVNQRETASAEATAQLNFIHQTISRLVRDSSAIIANSTEGDVSNDAMQGTPQSRLVLRMEDSGLDLPNDRDPIVIWKDSATGAIKMSEGTSTPRVSDLTNSKVVADNLEFTKYSQYPGHDVVSVDIQLTTSSTNPQSVTQRALKFAVARVSAATFDSDLLPGIGNQYDIGSFSGTGWRKILMNDGSNQNPSYTFTNSPNTGIFSRGADLINFTTNQIERMVIDNNGNVGIGTTTPTARLESKAPTTGSYNTAFRGRSNDEGDYIDLNIQNDGKANFGGNFTNFGIGTTDPLVKFSVSTAGVNDGIGVYGNSSRSTGLLVNLESGAFNNITQANDNGIIWMGQTRDNPGAGFVIAPWRSDTSGIRLDASGNVGIGTTNPGTKLDVAGNIKFSPSFQSVTIGPGGPASVSLPSNTSLCWLSYVSTDSGGDCGINYSTWQLYKTNGNWGPCTATCF</sequence>
<evidence type="ECO:0000313" key="3">
    <source>
        <dbReference type="EMBL" id="KKQ23398.1"/>
    </source>
</evidence>
<feature type="transmembrane region" description="Helical" evidence="2">
    <location>
        <begin position="12"/>
        <end position="37"/>
    </location>
</feature>
<accession>A0A0G0FWL5</accession>
<gene>
    <name evidence="3" type="ORF">US36_C0001G0007</name>
</gene>
<name>A0A0G0FWL5_9BACT</name>
<organism evidence="3 4">
    <name type="scientific">Candidatus Wolfebacteria bacterium GW2011_GWC1_37_10</name>
    <dbReference type="NCBI Taxonomy" id="1619010"/>
    <lineage>
        <taxon>Bacteria</taxon>
        <taxon>Candidatus Wolfeibacteriota</taxon>
    </lineage>
</organism>
<protein>
    <submittedName>
        <fullName evidence="3">Uncharacterized protein</fullName>
    </submittedName>
</protein>
<keyword evidence="2" id="KW-1133">Transmembrane helix</keyword>
<proteinExistence type="predicted"/>
<evidence type="ECO:0000256" key="1">
    <source>
        <dbReference type="SAM" id="MobiDB-lite"/>
    </source>
</evidence>
<dbReference type="Pfam" id="PF07963">
    <property type="entry name" value="N_methyl"/>
    <property type="match status" value="1"/>
</dbReference>
<keyword evidence="2" id="KW-0812">Transmembrane</keyword>
<dbReference type="EMBL" id="LBSR01000001">
    <property type="protein sequence ID" value="KKQ23398.1"/>
    <property type="molecule type" value="Genomic_DNA"/>
</dbReference>
<dbReference type="Proteomes" id="UP000034044">
    <property type="component" value="Unassembled WGS sequence"/>
</dbReference>
<evidence type="ECO:0000256" key="2">
    <source>
        <dbReference type="SAM" id="Phobius"/>
    </source>
</evidence>
<dbReference type="AlphaFoldDB" id="A0A0G0FWL5"/>
<keyword evidence="2" id="KW-0472">Membrane</keyword>
<dbReference type="InterPro" id="IPR012902">
    <property type="entry name" value="N_methyl_site"/>
</dbReference>
<dbReference type="PATRIC" id="fig|1619010.3.peg.7"/>
<feature type="region of interest" description="Disordered" evidence="1">
    <location>
        <begin position="270"/>
        <end position="291"/>
    </location>
</feature>
<evidence type="ECO:0000313" key="4">
    <source>
        <dbReference type="Proteomes" id="UP000034044"/>
    </source>
</evidence>
<reference evidence="3 4" key="1">
    <citation type="journal article" date="2015" name="Nature">
        <title>rRNA introns, odd ribosomes, and small enigmatic genomes across a large radiation of phyla.</title>
        <authorList>
            <person name="Brown C.T."/>
            <person name="Hug L.A."/>
            <person name="Thomas B.C."/>
            <person name="Sharon I."/>
            <person name="Castelle C.J."/>
            <person name="Singh A."/>
            <person name="Wilkins M.J."/>
            <person name="Williams K.H."/>
            <person name="Banfield J.F."/>
        </authorList>
    </citation>
    <scope>NUCLEOTIDE SEQUENCE [LARGE SCALE GENOMIC DNA]</scope>
</reference>